<evidence type="ECO:0000313" key="4">
    <source>
        <dbReference type="Proteomes" id="UP000467700"/>
    </source>
</evidence>
<dbReference type="EMBL" id="CACVBS010000060">
    <property type="protein sequence ID" value="CAA7267475.1"/>
    <property type="molecule type" value="Genomic_DNA"/>
</dbReference>
<dbReference type="Proteomes" id="UP000467700">
    <property type="component" value="Unassembled WGS sequence"/>
</dbReference>
<keyword evidence="1" id="KW-0472">Membrane</keyword>
<keyword evidence="4" id="KW-1185">Reference proteome</keyword>
<evidence type="ECO:0000313" key="3">
    <source>
        <dbReference type="EMBL" id="CAA7267475.1"/>
    </source>
</evidence>
<keyword evidence="1" id="KW-0812">Transmembrane</keyword>
<accession>A0A8S0W2E2</accession>
<gene>
    <name evidence="3" type="ORF">AAE3_LOCUS9716</name>
</gene>
<comment type="caution">
    <text evidence="3">The sequence shown here is derived from an EMBL/GenBank/DDBJ whole genome shotgun (WGS) entry which is preliminary data.</text>
</comment>
<dbReference type="InterPro" id="IPR045340">
    <property type="entry name" value="DUF6533"/>
</dbReference>
<feature type="transmembrane region" description="Helical" evidence="1">
    <location>
        <begin position="58"/>
        <end position="75"/>
    </location>
</feature>
<keyword evidence="1" id="KW-1133">Transmembrane helix</keyword>
<proteinExistence type="predicted"/>
<dbReference type="Pfam" id="PF20151">
    <property type="entry name" value="DUF6533"/>
    <property type="match status" value="1"/>
</dbReference>
<sequence>MSDLDAQTLADSIVYTRIVSYVNAGSFAVLFFDSLLTLNRELVTIWQSKWNYTKFMYLLTRYSTFVEAGVVIYQLSIPGDWYRDCALAFKTNAMLFVFGLGTGEIIMTIRTWAVWGKNPVLRWFLPIFYLLVWAGGFGVTGYFLSTLEFEPNPRTPYIGCYATYASPIIFISWVLLLVYDTVMFVLMVIPAWRAYRMGGSSRLIRVVYRDGLMYYLYLFGFSLVNIIVILTAPGDLFLVISLLSRVFHAILACRVVLHIAENARPVLDSQQSNSRSDTTASHRFIRTPTTAQGVSFA</sequence>
<feature type="transmembrane region" description="Helical" evidence="1">
    <location>
        <begin position="127"/>
        <end position="144"/>
    </location>
</feature>
<feature type="transmembrane region" description="Helical" evidence="1">
    <location>
        <begin position="164"/>
        <end position="192"/>
    </location>
</feature>
<dbReference type="OrthoDB" id="3350812at2759"/>
<dbReference type="AlphaFoldDB" id="A0A8S0W2E2"/>
<reference evidence="3 4" key="1">
    <citation type="submission" date="2020-01" db="EMBL/GenBank/DDBJ databases">
        <authorList>
            <person name="Gupta K D."/>
        </authorList>
    </citation>
    <scope>NUCLEOTIDE SEQUENCE [LARGE SCALE GENOMIC DNA]</scope>
</reference>
<feature type="transmembrane region" description="Helical" evidence="1">
    <location>
        <begin position="18"/>
        <end position="38"/>
    </location>
</feature>
<feature type="transmembrane region" description="Helical" evidence="1">
    <location>
        <begin position="95"/>
        <end position="115"/>
    </location>
</feature>
<feature type="transmembrane region" description="Helical" evidence="1">
    <location>
        <begin position="212"/>
        <end position="230"/>
    </location>
</feature>
<name>A0A8S0W2E2_CYCAE</name>
<evidence type="ECO:0000256" key="1">
    <source>
        <dbReference type="SAM" id="Phobius"/>
    </source>
</evidence>
<organism evidence="3 4">
    <name type="scientific">Cyclocybe aegerita</name>
    <name type="common">Black poplar mushroom</name>
    <name type="synonym">Agrocybe aegerita</name>
    <dbReference type="NCBI Taxonomy" id="1973307"/>
    <lineage>
        <taxon>Eukaryota</taxon>
        <taxon>Fungi</taxon>
        <taxon>Dikarya</taxon>
        <taxon>Basidiomycota</taxon>
        <taxon>Agaricomycotina</taxon>
        <taxon>Agaricomycetes</taxon>
        <taxon>Agaricomycetidae</taxon>
        <taxon>Agaricales</taxon>
        <taxon>Agaricineae</taxon>
        <taxon>Bolbitiaceae</taxon>
        <taxon>Cyclocybe</taxon>
    </lineage>
</organism>
<feature type="domain" description="DUF6533" evidence="2">
    <location>
        <begin position="21"/>
        <end position="65"/>
    </location>
</feature>
<protein>
    <recommendedName>
        <fullName evidence="2">DUF6533 domain-containing protein</fullName>
    </recommendedName>
</protein>
<evidence type="ECO:0000259" key="2">
    <source>
        <dbReference type="Pfam" id="PF20151"/>
    </source>
</evidence>